<comment type="catalytic activity">
    <reaction evidence="11">
        <text>fluoride(in) = fluoride(out)</text>
        <dbReference type="Rhea" id="RHEA:76159"/>
        <dbReference type="ChEBI" id="CHEBI:17051"/>
    </reaction>
    <physiologicalReaction direction="left-to-right" evidence="11">
        <dbReference type="Rhea" id="RHEA:76160"/>
    </physiologicalReaction>
</comment>
<organism evidence="13 14">
    <name type="scientific">Ferruginivarius sediminum</name>
    <dbReference type="NCBI Taxonomy" id="2661937"/>
    <lineage>
        <taxon>Bacteria</taxon>
        <taxon>Pseudomonadati</taxon>
        <taxon>Pseudomonadota</taxon>
        <taxon>Alphaproteobacteria</taxon>
        <taxon>Rhodospirillales</taxon>
        <taxon>Rhodospirillaceae</taxon>
        <taxon>Ferruginivarius</taxon>
    </lineage>
</organism>
<keyword evidence="9 12" id="KW-0407">Ion channel</keyword>
<keyword evidence="7 12" id="KW-0406">Ion transport</keyword>
<evidence type="ECO:0000256" key="10">
    <source>
        <dbReference type="ARBA" id="ARBA00035120"/>
    </source>
</evidence>
<evidence type="ECO:0000256" key="4">
    <source>
        <dbReference type="ARBA" id="ARBA00022692"/>
    </source>
</evidence>
<name>A0A369T4S2_9PROT</name>
<protein>
    <recommendedName>
        <fullName evidence="12">Fluoride-specific ion channel FluC</fullName>
    </recommendedName>
</protein>
<keyword evidence="6 12" id="KW-0915">Sodium</keyword>
<dbReference type="AlphaFoldDB" id="A0A369T4S2"/>
<feature type="transmembrane region" description="Helical" evidence="12">
    <location>
        <begin position="93"/>
        <end position="118"/>
    </location>
</feature>
<evidence type="ECO:0000313" key="14">
    <source>
        <dbReference type="Proteomes" id="UP000253941"/>
    </source>
</evidence>
<evidence type="ECO:0000256" key="5">
    <source>
        <dbReference type="ARBA" id="ARBA00022989"/>
    </source>
</evidence>
<dbReference type="GO" id="GO:0046872">
    <property type="term" value="F:metal ion binding"/>
    <property type="evidence" value="ECO:0007669"/>
    <property type="project" value="UniProtKB-KW"/>
</dbReference>
<proteinExistence type="inferred from homology"/>
<dbReference type="EMBL" id="QPMH01000030">
    <property type="protein sequence ID" value="RDD60333.1"/>
    <property type="molecule type" value="Genomic_DNA"/>
</dbReference>
<feature type="transmembrane region" description="Helical" evidence="12">
    <location>
        <begin position="30"/>
        <end position="49"/>
    </location>
</feature>
<dbReference type="GO" id="GO:0140114">
    <property type="term" value="P:cellular detoxification of fluoride"/>
    <property type="evidence" value="ECO:0007669"/>
    <property type="project" value="UniProtKB-UniRule"/>
</dbReference>
<evidence type="ECO:0000256" key="11">
    <source>
        <dbReference type="ARBA" id="ARBA00035585"/>
    </source>
</evidence>
<comment type="similarity">
    <text evidence="10 12">Belongs to the fluoride channel Fluc/FEX (TC 1.A.43) family.</text>
</comment>
<dbReference type="GO" id="GO:0005886">
    <property type="term" value="C:plasma membrane"/>
    <property type="evidence" value="ECO:0007669"/>
    <property type="project" value="UniProtKB-SubCell"/>
</dbReference>
<evidence type="ECO:0000313" key="13">
    <source>
        <dbReference type="EMBL" id="RDD60333.1"/>
    </source>
</evidence>
<dbReference type="PANTHER" id="PTHR28259:SF1">
    <property type="entry name" value="FLUORIDE EXPORT PROTEIN 1-RELATED"/>
    <property type="match status" value="1"/>
</dbReference>
<accession>A0A369T4S2</accession>
<dbReference type="PANTHER" id="PTHR28259">
    <property type="entry name" value="FLUORIDE EXPORT PROTEIN 1-RELATED"/>
    <property type="match status" value="1"/>
</dbReference>
<keyword evidence="8 12" id="KW-0472">Membrane</keyword>
<evidence type="ECO:0000256" key="1">
    <source>
        <dbReference type="ARBA" id="ARBA00004651"/>
    </source>
</evidence>
<evidence type="ECO:0000256" key="12">
    <source>
        <dbReference type="HAMAP-Rule" id="MF_00454"/>
    </source>
</evidence>
<comment type="function">
    <text evidence="12">Fluoride-specific ion channel. Important for reducing fluoride concentration in the cell, thus reducing its toxicity.</text>
</comment>
<gene>
    <name evidence="12" type="primary">fluC</name>
    <name evidence="12" type="synonym">crcB</name>
    <name evidence="13" type="ORF">DRB17_18675</name>
</gene>
<keyword evidence="12" id="KW-0813">Transport</keyword>
<keyword evidence="2 12" id="KW-1003">Cell membrane</keyword>
<evidence type="ECO:0000256" key="3">
    <source>
        <dbReference type="ARBA" id="ARBA00022519"/>
    </source>
</evidence>
<evidence type="ECO:0000256" key="8">
    <source>
        <dbReference type="ARBA" id="ARBA00023136"/>
    </source>
</evidence>
<feature type="binding site" evidence="12">
    <location>
        <position position="72"/>
    </location>
    <ligand>
        <name>Na(+)</name>
        <dbReference type="ChEBI" id="CHEBI:29101"/>
        <note>structural</note>
    </ligand>
</feature>
<keyword evidence="12" id="KW-0479">Metal-binding</keyword>
<keyword evidence="14" id="KW-1185">Reference proteome</keyword>
<evidence type="ECO:0000256" key="2">
    <source>
        <dbReference type="ARBA" id="ARBA00022475"/>
    </source>
</evidence>
<dbReference type="InterPro" id="IPR003691">
    <property type="entry name" value="FluC"/>
</dbReference>
<dbReference type="Proteomes" id="UP000253941">
    <property type="component" value="Unassembled WGS sequence"/>
</dbReference>
<dbReference type="HAMAP" id="MF_00454">
    <property type="entry name" value="FluC"/>
    <property type="match status" value="1"/>
</dbReference>
<sequence length="126" mass="13187">MLFAAMGGAAGAAARYGIYVLTAHTLGSGYPFATLFVNVSGSFLLGALSETLALVWSAPEAVRFVLVVGFLGAFTTFSTFSLDFVVLLERGRFWAAMGYAGISVTLSIAALFGGLHLVRWANPATL</sequence>
<comment type="activity regulation">
    <text evidence="12">Na(+) is not transported, but it plays an essential structural role and its presence is essential for fluoride channel function.</text>
</comment>
<evidence type="ECO:0000256" key="9">
    <source>
        <dbReference type="ARBA" id="ARBA00023303"/>
    </source>
</evidence>
<reference evidence="13 14" key="1">
    <citation type="submission" date="2018-07" db="EMBL/GenBank/DDBJ databases">
        <title>Venubactetium sediminum gen. nov., sp. nov., isolated from a marine solar saltern.</title>
        <authorList>
            <person name="Wang S."/>
        </authorList>
    </citation>
    <scope>NUCLEOTIDE SEQUENCE [LARGE SCALE GENOMIC DNA]</scope>
    <source>
        <strain evidence="13 14">WD2A32</strain>
    </source>
</reference>
<dbReference type="Pfam" id="PF02537">
    <property type="entry name" value="CRCB"/>
    <property type="match status" value="1"/>
</dbReference>
<keyword evidence="3" id="KW-0997">Cell inner membrane</keyword>
<comment type="caution">
    <text evidence="13">The sequence shown here is derived from an EMBL/GenBank/DDBJ whole genome shotgun (WGS) entry which is preliminary data.</text>
</comment>
<feature type="binding site" evidence="12">
    <location>
        <position position="75"/>
    </location>
    <ligand>
        <name>Na(+)</name>
        <dbReference type="ChEBI" id="CHEBI:29101"/>
        <note>structural</note>
    </ligand>
</feature>
<dbReference type="GO" id="GO:0062054">
    <property type="term" value="F:fluoride channel activity"/>
    <property type="evidence" value="ECO:0007669"/>
    <property type="project" value="UniProtKB-UniRule"/>
</dbReference>
<keyword evidence="4 12" id="KW-0812">Transmembrane</keyword>
<evidence type="ECO:0000256" key="6">
    <source>
        <dbReference type="ARBA" id="ARBA00023053"/>
    </source>
</evidence>
<comment type="subcellular location">
    <subcellularLocation>
        <location evidence="1 12">Cell membrane</location>
        <topology evidence="1 12">Multi-pass membrane protein</topology>
    </subcellularLocation>
</comment>
<feature type="transmembrane region" description="Helical" evidence="12">
    <location>
        <begin position="61"/>
        <end position="87"/>
    </location>
</feature>
<evidence type="ECO:0000256" key="7">
    <source>
        <dbReference type="ARBA" id="ARBA00023065"/>
    </source>
</evidence>
<keyword evidence="5 12" id="KW-1133">Transmembrane helix</keyword>